<evidence type="ECO:0000256" key="1">
    <source>
        <dbReference type="SAM" id="MobiDB-lite"/>
    </source>
</evidence>
<proteinExistence type="predicted"/>
<reference evidence="2 3" key="1">
    <citation type="journal article" date="2019" name="Nat. Plants">
        <title>Genome sequencing of Musa balbisiana reveals subgenome evolution and function divergence in polyploid bananas.</title>
        <authorList>
            <person name="Yao X."/>
        </authorList>
    </citation>
    <scope>NUCLEOTIDE SEQUENCE [LARGE SCALE GENOMIC DNA]</scope>
    <source>
        <strain evidence="3">cv. DH-PKW</strain>
        <tissue evidence="2">Leaves</tissue>
    </source>
</reference>
<protein>
    <submittedName>
        <fullName evidence="2">Uncharacterized protein</fullName>
    </submittedName>
</protein>
<organism evidence="2 3">
    <name type="scientific">Musa balbisiana</name>
    <name type="common">Banana</name>
    <dbReference type="NCBI Taxonomy" id="52838"/>
    <lineage>
        <taxon>Eukaryota</taxon>
        <taxon>Viridiplantae</taxon>
        <taxon>Streptophyta</taxon>
        <taxon>Embryophyta</taxon>
        <taxon>Tracheophyta</taxon>
        <taxon>Spermatophyta</taxon>
        <taxon>Magnoliopsida</taxon>
        <taxon>Liliopsida</taxon>
        <taxon>Zingiberales</taxon>
        <taxon>Musaceae</taxon>
        <taxon>Musa</taxon>
    </lineage>
</organism>
<name>A0A4S8IV88_MUSBA</name>
<dbReference type="EMBL" id="PYDT01000008">
    <property type="protein sequence ID" value="THU52399.1"/>
    <property type="molecule type" value="Genomic_DNA"/>
</dbReference>
<sequence>MTIEGTMPRITPSPVSPPVPPRTHRGSRLADQSQHDTTAGDDVARSECSTYVVETKGVQ</sequence>
<accession>A0A4S8IV88</accession>
<keyword evidence="3" id="KW-1185">Reference proteome</keyword>
<comment type="caution">
    <text evidence="2">The sequence shown here is derived from an EMBL/GenBank/DDBJ whole genome shotgun (WGS) entry which is preliminary data.</text>
</comment>
<dbReference type="Proteomes" id="UP000317650">
    <property type="component" value="Chromosome 10"/>
</dbReference>
<gene>
    <name evidence="2" type="ORF">C4D60_Mb10t03590</name>
</gene>
<feature type="region of interest" description="Disordered" evidence="1">
    <location>
        <begin position="1"/>
        <end position="45"/>
    </location>
</feature>
<evidence type="ECO:0000313" key="3">
    <source>
        <dbReference type="Proteomes" id="UP000317650"/>
    </source>
</evidence>
<dbReference type="AlphaFoldDB" id="A0A4S8IV88"/>
<evidence type="ECO:0000313" key="2">
    <source>
        <dbReference type="EMBL" id="THU52399.1"/>
    </source>
</evidence>